<comment type="caution">
    <text evidence="1">The sequence shown here is derived from an EMBL/GenBank/DDBJ whole genome shotgun (WGS) entry which is preliminary data.</text>
</comment>
<accession>A0A6P1CNL9</accession>
<proteinExistence type="predicted"/>
<reference evidence="1 2" key="1">
    <citation type="submission" date="2020-01" db="EMBL/GenBank/DDBJ databases">
        <title>Genetics and antimicrobial susceptibilities of Nocardia species isolated from the soil; a comparison with species isolated from humans.</title>
        <authorList>
            <person name="Carrasco G."/>
            <person name="Monzon S."/>
            <person name="Sansegundo M."/>
            <person name="Garcia E."/>
            <person name="Garrido N."/>
            <person name="Medina M.J."/>
            <person name="Villalon P."/>
            <person name="Ramirez-Arocha A.C."/>
            <person name="Jimenez P."/>
            <person name="Cuesta I."/>
            <person name="Valdezate S."/>
        </authorList>
    </citation>
    <scope>NUCLEOTIDE SEQUENCE [LARGE SCALE GENOMIC DNA]</scope>
    <source>
        <strain evidence="1 2">CNM20110626</strain>
    </source>
</reference>
<dbReference type="AlphaFoldDB" id="A0A6P1CNL9"/>
<organism evidence="1 2">
    <name type="scientific">Nocardia cyriacigeorgica</name>
    <dbReference type="NCBI Taxonomy" id="135487"/>
    <lineage>
        <taxon>Bacteria</taxon>
        <taxon>Bacillati</taxon>
        <taxon>Actinomycetota</taxon>
        <taxon>Actinomycetes</taxon>
        <taxon>Mycobacteriales</taxon>
        <taxon>Nocardiaceae</taxon>
        <taxon>Nocardia</taxon>
    </lineage>
</organism>
<evidence type="ECO:0000313" key="2">
    <source>
        <dbReference type="Proteomes" id="UP000471166"/>
    </source>
</evidence>
<protein>
    <submittedName>
        <fullName evidence="1">Uncharacterized protein</fullName>
    </submittedName>
</protein>
<gene>
    <name evidence="1" type="ORF">GV791_11985</name>
</gene>
<dbReference type="RefSeq" id="WP_163844409.1">
    <property type="nucleotide sequence ID" value="NZ_JAAGVB010000015.1"/>
</dbReference>
<dbReference type="Proteomes" id="UP000471166">
    <property type="component" value="Unassembled WGS sequence"/>
</dbReference>
<sequence length="227" mass="25553">MELGEFYTEVESFAAQTDRLLQAVFDDAPATSVLHRDGEARSVAKADVPLYASGCERVLARLRVEYRFCRDSRQTYLAVEESKFVLVAEVDRTPIIRFEYDREHHASKPGAHIQVHAHRGALSHLLSQTGHGSPHSMESLHLPVGGDRFRLCLEDVVEFVVLECGFAGRNNWRTAVRNGRIEWRRNQLRATIRDLPETAADALRCLGYAVVAPEGAPADRCEKINAW</sequence>
<dbReference type="EMBL" id="JAAGVB010000015">
    <property type="protein sequence ID" value="NEW33273.1"/>
    <property type="molecule type" value="Genomic_DNA"/>
</dbReference>
<name>A0A6P1CNL9_9NOCA</name>
<evidence type="ECO:0000313" key="1">
    <source>
        <dbReference type="EMBL" id="NEW33273.1"/>
    </source>
</evidence>